<evidence type="ECO:0000313" key="2">
    <source>
        <dbReference type="Proteomes" id="UP000253744"/>
    </source>
</evidence>
<geneLocation type="plasmid" evidence="2">
    <name>pdrdi</name>
</geneLocation>
<gene>
    <name evidence="1" type="ORF">DVJ83_18065</name>
</gene>
<dbReference type="AlphaFoldDB" id="A0A345INA8"/>
<dbReference type="Proteomes" id="UP000253744">
    <property type="component" value="Plasmid pDrdI"/>
</dbReference>
<sequence length="61" mass="6876">MYDRTLYDSSRGHFYAGLTRDELEAKLTEYGITPPPGMLDAINEDARLNRGNTLTTWQPAA</sequence>
<accession>A0A345INA8</accession>
<evidence type="ECO:0000313" key="1">
    <source>
        <dbReference type="EMBL" id="AXH01181.1"/>
    </source>
</evidence>
<proteinExistence type="predicted"/>
<dbReference type="KEGG" id="dwu:DVJ83_18065"/>
<protein>
    <submittedName>
        <fullName evidence="1">Uncharacterized protein</fullName>
    </submittedName>
</protein>
<reference evidence="1 2" key="1">
    <citation type="submission" date="2018-07" db="EMBL/GenBank/DDBJ databases">
        <title>Complete Genome and Methylome Analysis of Deinococcus wulumuqiensis NEB 479.</title>
        <authorList>
            <person name="Fomenkov A."/>
            <person name="Luyten Y."/>
            <person name="Vincze T."/>
            <person name="Anton B.P."/>
            <person name="Clark T."/>
            <person name="Roberts R.J."/>
            <person name="Morgan R.D."/>
        </authorList>
    </citation>
    <scope>NUCLEOTIDE SEQUENCE [LARGE SCALE GENOMIC DNA]</scope>
    <source>
        <strain evidence="1 2">NEB 479</strain>
        <plasmid evidence="2">Plasmid pdrdi</plasmid>
    </source>
</reference>
<dbReference type="EMBL" id="CP031163">
    <property type="protein sequence ID" value="AXH01181.1"/>
    <property type="molecule type" value="Genomic_DNA"/>
</dbReference>
<name>A0A345INA8_9DEIO</name>
<keyword evidence="1" id="KW-0614">Plasmid</keyword>
<organism evidence="1 2">
    <name type="scientific">Deinococcus wulumuqiensis</name>
    <dbReference type="NCBI Taxonomy" id="980427"/>
    <lineage>
        <taxon>Bacteria</taxon>
        <taxon>Thermotogati</taxon>
        <taxon>Deinococcota</taxon>
        <taxon>Deinococci</taxon>
        <taxon>Deinococcales</taxon>
        <taxon>Deinococcaceae</taxon>
        <taxon>Deinococcus</taxon>
    </lineage>
</organism>